<comment type="caution">
    <text evidence="1">The sequence shown here is derived from an EMBL/GenBank/DDBJ whole genome shotgun (WGS) entry which is preliminary data.</text>
</comment>
<dbReference type="AlphaFoldDB" id="A0AAV0TVQ0"/>
<reference evidence="1" key="1">
    <citation type="submission" date="2022-12" db="EMBL/GenBank/DDBJ databases">
        <authorList>
            <person name="Webb A."/>
        </authorList>
    </citation>
    <scope>NUCLEOTIDE SEQUENCE</scope>
    <source>
        <strain evidence="1">Pf2</strain>
    </source>
</reference>
<proteinExistence type="predicted"/>
<evidence type="ECO:0000313" key="1">
    <source>
        <dbReference type="EMBL" id="CAI5725934.1"/>
    </source>
</evidence>
<dbReference type="EMBL" id="CANTFK010000766">
    <property type="protein sequence ID" value="CAI5725934.1"/>
    <property type="molecule type" value="Genomic_DNA"/>
</dbReference>
<protein>
    <recommendedName>
        <fullName evidence="3">EF-hand domain-containing protein</fullName>
    </recommendedName>
</protein>
<dbReference type="Proteomes" id="UP001159659">
    <property type="component" value="Unassembled WGS sequence"/>
</dbReference>
<accession>A0AAV0TVQ0</accession>
<gene>
    <name evidence="1" type="ORF">PFR002_LOCUS5233</name>
</gene>
<organism evidence="1 2">
    <name type="scientific">Peronospora farinosa</name>
    <dbReference type="NCBI Taxonomy" id="134698"/>
    <lineage>
        <taxon>Eukaryota</taxon>
        <taxon>Sar</taxon>
        <taxon>Stramenopiles</taxon>
        <taxon>Oomycota</taxon>
        <taxon>Peronosporomycetes</taxon>
        <taxon>Peronosporales</taxon>
        <taxon>Peronosporaceae</taxon>
        <taxon>Peronospora</taxon>
    </lineage>
</organism>
<evidence type="ECO:0008006" key="3">
    <source>
        <dbReference type="Google" id="ProtNLM"/>
    </source>
</evidence>
<evidence type="ECO:0000313" key="2">
    <source>
        <dbReference type="Proteomes" id="UP001159659"/>
    </source>
</evidence>
<name>A0AAV0TVQ0_9STRA</name>
<sequence length="114" mass="12863">MFAFVEQLLEVSLRTRGDFPFMHPSSMEAIMLDGIANCNNDGIATEKEFATAFAGLKLRFTASPCTEKNIELVPELARFEKCSAQVAAMAHGFAMLFLRRRLLLITWQELKIFS</sequence>